<keyword evidence="3" id="KW-1185">Reference proteome</keyword>
<proteinExistence type="predicted"/>
<accession>A0A328AR90</accession>
<dbReference type="RefSeq" id="WP_111514003.1">
    <property type="nucleotide sequence ID" value="NZ_QFYR01000001.1"/>
</dbReference>
<feature type="transmembrane region" description="Helical" evidence="1">
    <location>
        <begin position="108"/>
        <end position="132"/>
    </location>
</feature>
<dbReference type="AlphaFoldDB" id="A0A328AR90"/>
<keyword evidence="1" id="KW-0812">Transmembrane</keyword>
<keyword evidence="1" id="KW-1133">Transmembrane helix</keyword>
<feature type="transmembrane region" description="Helical" evidence="1">
    <location>
        <begin position="171"/>
        <end position="191"/>
    </location>
</feature>
<reference evidence="3" key="1">
    <citation type="submission" date="2018-05" db="EMBL/GenBank/DDBJ databases">
        <authorList>
            <person name="Li X."/>
        </authorList>
    </citation>
    <scope>NUCLEOTIDE SEQUENCE [LARGE SCALE GENOMIC DNA]</scope>
    <source>
        <strain evidence="3">YIM 73061</strain>
    </source>
</reference>
<feature type="transmembrane region" description="Helical" evidence="1">
    <location>
        <begin position="29"/>
        <end position="52"/>
    </location>
</feature>
<comment type="caution">
    <text evidence="2">The sequence shown here is derived from an EMBL/GenBank/DDBJ whole genome shotgun (WGS) entry which is preliminary data.</text>
</comment>
<keyword evidence="1" id="KW-0472">Membrane</keyword>
<feature type="transmembrane region" description="Helical" evidence="1">
    <location>
        <begin position="197"/>
        <end position="218"/>
    </location>
</feature>
<dbReference type="Pfam" id="PF06790">
    <property type="entry name" value="UPF0259"/>
    <property type="match status" value="1"/>
</dbReference>
<evidence type="ECO:0000313" key="2">
    <source>
        <dbReference type="EMBL" id="RAK57552.1"/>
    </source>
</evidence>
<dbReference type="EMBL" id="QFYR01000001">
    <property type="protein sequence ID" value="RAK57552.1"/>
    <property type="molecule type" value="Genomic_DNA"/>
</dbReference>
<gene>
    <name evidence="2" type="ORF">DJ018_06365</name>
</gene>
<protein>
    <recommendedName>
        <fullName evidence="4">Glycerophosphoryl diester phosphodiesterase membrane domain-containing protein</fullName>
    </recommendedName>
</protein>
<feature type="transmembrane region" description="Helical" evidence="1">
    <location>
        <begin position="138"/>
        <end position="159"/>
    </location>
</feature>
<evidence type="ECO:0008006" key="4">
    <source>
        <dbReference type="Google" id="ProtNLM"/>
    </source>
</evidence>
<dbReference type="Proteomes" id="UP000249725">
    <property type="component" value="Unassembled WGS sequence"/>
</dbReference>
<sequence>MTTTTLPDDKLDIGGVVREMIAIVRRNPAPVLITSAVLSGLPSGVLAGLGFGPAADPARFMSGGFGLAILVMLAIGALGNAVLYRLLLADLAGGKLSLGEAFQEGLRIFLPVLGVSILVALAAAVGMVLLIVPGLIIITAWCVSTVVVAAEGTGVIEAIKRSAFLTRGNRWRIFALFILWAVASWLIQLITAVLGPLGAFVSSTVLAAFGVAGLVVLYDRLRIIRDGAVA</sequence>
<name>A0A328AR90_9CAUL</name>
<evidence type="ECO:0000313" key="3">
    <source>
        <dbReference type="Proteomes" id="UP000249725"/>
    </source>
</evidence>
<organism evidence="2 3">
    <name type="scientific">Phenylobacterium deserti</name>
    <dbReference type="NCBI Taxonomy" id="1914756"/>
    <lineage>
        <taxon>Bacteria</taxon>
        <taxon>Pseudomonadati</taxon>
        <taxon>Pseudomonadota</taxon>
        <taxon>Alphaproteobacteria</taxon>
        <taxon>Caulobacterales</taxon>
        <taxon>Caulobacteraceae</taxon>
        <taxon>Phenylobacterium</taxon>
    </lineage>
</organism>
<feature type="transmembrane region" description="Helical" evidence="1">
    <location>
        <begin position="64"/>
        <end position="87"/>
    </location>
</feature>
<dbReference type="OrthoDB" id="7472950at2"/>
<evidence type="ECO:0000256" key="1">
    <source>
        <dbReference type="SAM" id="Phobius"/>
    </source>
</evidence>